<gene>
    <name evidence="3" type="ORF">AFUS01_LOCUS9379</name>
</gene>
<dbReference type="Proteomes" id="UP000708208">
    <property type="component" value="Unassembled WGS sequence"/>
</dbReference>
<feature type="compositionally biased region" description="Gly residues" evidence="2">
    <location>
        <begin position="370"/>
        <end position="382"/>
    </location>
</feature>
<protein>
    <submittedName>
        <fullName evidence="3">Uncharacterized protein</fullName>
    </submittedName>
</protein>
<feature type="region of interest" description="Disordered" evidence="2">
    <location>
        <begin position="370"/>
        <end position="430"/>
    </location>
</feature>
<feature type="region of interest" description="Disordered" evidence="2">
    <location>
        <begin position="460"/>
        <end position="496"/>
    </location>
</feature>
<feature type="coiled-coil region" evidence="1">
    <location>
        <begin position="84"/>
        <end position="160"/>
    </location>
</feature>
<evidence type="ECO:0000313" key="3">
    <source>
        <dbReference type="EMBL" id="CAG7720091.1"/>
    </source>
</evidence>
<dbReference type="EMBL" id="CAJVCH010067247">
    <property type="protein sequence ID" value="CAG7720091.1"/>
    <property type="molecule type" value="Genomic_DNA"/>
</dbReference>
<proteinExistence type="predicted"/>
<dbReference type="OrthoDB" id="10689779at2759"/>
<dbReference type="PANTHER" id="PTHR23159:SF31">
    <property type="entry name" value="CENTROSOME-ASSOCIATED PROTEIN CEP250 ISOFORM X1"/>
    <property type="match status" value="1"/>
</dbReference>
<dbReference type="AlphaFoldDB" id="A0A8J2NNT8"/>
<evidence type="ECO:0000256" key="1">
    <source>
        <dbReference type="SAM" id="Coils"/>
    </source>
</evidence>
<feature type="compositionally biased region" description="Low complexity" evidence="2">
    <location>
        <begin position="383"/>
        <end position="399"/>
    </location>
</feature>
<feature type="region of interest" description="Disordered" evidence="2">
    <location>
        <begin position="510"/>
        <end position="531"/>
    </location>
</feature>
<feature type="compositionally biased region" description="Basic and acidic residues" evidence="2">
    <location>
        <begin position="295"/>
        <end position="305"/>
    </location>
</feature>
<feature type="compositionally biased region" description="Low complexity" evidence="2">
    <location>
        <begin position="306"/>
        <end position="316"/>
    </location>
</feature>
<evidence type="ECO:0000313" key="4">
    <source>
        <dbReference type="Proteomes" id="UP000708208"/>
    </source>
</evidence>
<keyword evidence="4" id="KW-1185">Reference proteome</keyword>
<feature type="coiled-coil region" evidence="1">
    <location>
        <begin position="1037"/>
        <end position="1117"/>
    </location>
</feature>
<evidence type="ECO:0000256" key="2">
    <source>
        <dbReference type="SAM" id="MobiDB-lite"/>
    </source>
</evidence>
<reference evidence="3" key="1">
    <citation type="submission" date="2021-06" db="EMBL/GenBank/DDBJ databases">
        <authorList>
            <person name="Hodson N. C."/>
            <person name="Mongue J. A."/>
            <person name="Jaron S. K."/>
        </authorList>
    </citation>
    <scope>NUCLEOTIDE SEQUENCE</scope>
</reference>
<organism evidence="3 4">
    <name type="scientific">Allacma fusca</name>
    <dbReference type="NCBI Taxonomy" id="39272"/>
    <lineage>
        <taxon>Eukaryota</taxon>
        <taxon>Metazoa</taxon>
        <taxon>Ecdysozoa</taxon>
        <taxon>Arthropoda</taxon>
        <taxon>Hexapoda</taxon>
        <taxon>Collembola</taxon>
        <taxon>Symphypleona</taxon>
        <taxon>Sminthuridae</taxon>
        <taxon>Allacma</taxon>
    </lineage>
</organism>
<comment type="caution">
    <text evidence="3">The sequence shown here is derived from an EMBL/GenBank/DDBJ whole genome shotgun (WGS) entry which is preliminary data.</text>
</comment>
<name>A0A8J2NNT8_9HEXA</name>
<feature type="region of interest" description="Disordered" evidence="2">
    <location>
        <begin position="295"/>
        <end position="316"/>
    </location>
</feature>
<feature type="coiled-coil region" evidence="1">
    <location>
        <begin position="947"/>
        <end position="995"/>
    </location>
</feature>
<accession>A0A8J2NNT8</accession>
<dbReference type="PANTHER" id="PTHR23159">
    <property type="entry name" value="CENTROSOMAL PROTEIN 2"/>
    <property type="match status" value="1"/>
</dbReference>
<feature type="compositionally biased region" description="Polar residues" evidence="2">
    <location>
        <begin position="401"/>
        <end position="427"/>
    </location>
</feature>
<feature type="coiled-coil region" evidence="1">
    <location>
        <begin position="849"/>
        <end position="883"/>
    </location>
</feature>
<feature type="coiled-coil region" evidence="1">
    <location>
        <begin position="188"/>
        <end position="279"/>
    </location>
</feature>
<sequence length="1223" mass="140171">MFKVGYETSRRYGGSGCCGETSYKRPLPAPCKGLGQGQGPGQAQGFPQVARYCDSIPSGEANPEIIGEIIRDLHCVFEKTYGRKANAEARFRTLANEVEELKDDLACCECCKEELENELIKLHPELKALQFALEEEIQKRACLESIINQLRAQLARADAMLDADCRDKSAMQSRIKDLEAQTTLPQSLDALEVEKLKCCEDNERLRRQLAEERERYEQMISDLRKAVECLTAQNQEICDKMREVVAAHHREMDKLRKEAEKYKRLFEKEQEDRLEAERQHKKAFDLCQNRLVDSQRKLGDMERNSNSRSRPSVNPCSEILARINGRHFGGGGGYGGAGYGGGGYGGGGYNDGGGGYGGGGYNDGGGGSGGGGSGGGSTGGGSNRESVGSGGSVNSQGNRGTSGSNPQGTFRAPQNSNTSNEYQKVSSLENQLQQEQEKVIAQEQKIQELNAELQQLKYNQNNTVGSSPSEDALENSSDDERVSHLEQVAEEEKEKREALKMELEEVQNELQKERGSRKHLERQLSQEITTPEKFRLNHLEEQLRDSENIRLQQEETISKLEEDLHQVQKDLSKTKAERYNAEAELDKAERKNRSLQETIEKEQKLRTKIQKDLESVENLLRSETQEKNRLREQVSNLDKNNNALLEEKVEVEQLRARLRNEEVYKVKVEELKVKLALAEANKIRTEEIMQKLKMAENESMQAKVLREQIKSFEEDRQKMKELEKRLLLAENNKAELYEVSRQLDEEQEKLCVEEMCNKLKQSNQQEKNELIDLRTKLQEVEIKNTEIYEKLASAEELKKKVGLLEEKQAEADDLRRKLGLAEAKLLDTDALRQELQNVLQHKVTLETHLKEFQEKLSGVEPKLEELSEQRRQIEERLQHVVEENFKLKKFSEENRVARDVVQRELRDVHSMWETEVKAKGILAEKIAKYERITAQSETKSKQEAGNYDRIKEKARQYKAELQAEREQSTKLKAKVDLLKEQLRTARDQLQEMANDPRAQKLADHLEKQSAEHARVLLQIGKEREALMAEFYRLGQEKTSLEKEVAQMKELLSHENNHDKQMIEKLMETKERLETEMLSIKTLVNKRYVEKSVLDAMRKDYEANLLALKSQFETQAEQELTSKLNQIGAMLDNQNKDRVMIDTIRNANENSIRNEFNSMVKNMKLDIERLNSLLKAREEEITSLRTCVSKFKDKVATETMEKNELIRKLQNLSTSQESLLIGRQ</sequence>
<feature type="compositionally biased region" description="Polar residues" evidence="2">
    <location>
        <begin position="460"/>
        <end position="469"/>
    </location>
</feature>
<keyword evidence="1" id="KW-0175">Coiled coil</keyword>